<gene>
    <name evidence="3" type="ORF">SAMN05421848_2430</name>
</gene>
<evidence type="ECO:0000256" key="1">
    <source>
        <dbReference type="SAM" id="MobiDB-lite"/>
    </source>
</evidence>
<dbReference type="STRING" id="402385.SAMN05421848_2430"/>
<name>A0A1I1LFY0_9GAMM</name>
<keyword evidence="2" id="KW-0472">Membrane</keyword>
<sequence length="243" mass="27178">MLSQLQPLWAWITDNAIVVGGLASIGHVLIWGIAMQVAVSDARALRRPAILIKHGKGNQVEGPCLISNMGHGVVFVESIMARLETDRQTLACDITELADEDTRQQSPSSDETTTDEGDTGKGGGEEEGELVTRMGPLNSMQYMQASRFDRILAHAAQQHGLTLERDYTVSGSDETLKAIEINLIVIQATEKRPIGARRRFNLVRDEDNQLMLVPEKKNTHMLTSWRARRRIDRWREHITVESL</sequence>
<evidence type="ECO:0000313" key="3">
    <source>
        <dbReference type="EMBL" id="SFC71895.1"/>
    </source>
</evidence>
<dbReference type="AlphaFoldDB" id="A0A1I1LFY0"/>
<accession>A0A1I1LFY0</accession>
<evidence type="ECO:0000313" key="4">
    <source>
        <dbReference type="Proteomes" id="UP000199046"/>
    </source>
</evidence>
<proteinExistence type="predicted"/>
<keyword evidence="2" id="KW-0812">Transmembrane</keyword>
<dbReference type="RefSeq" id="WP_090134410.1">
    <property type="nucleotide sequence ID" value="NZ_FOLY01000005.1"/>
</dbReference>
<dbReference type="OrthoDB" id="6181469at2"/>
<keyword evidence="4" id="KW-1185">Reference proteome</keyword>
<dbReference type="Proteomes" id="UP000199046">
    <property type="component" value="Unassembled WGS sequence"/>
</dbReference>
<dbReference type="EMBL" id="FOLY01000005">
    <property type="protein sequence ID" value="SFC71895.1"/>
    <property type="molecule type" value="Genomic_DNA"/>
</dbReference>
<protein>
    <submittedName>
        <fullName evidence="3">Uncharacterized protein</fullName>
    </submittedName>
</protein>
<evidence type="ECO:0000256" key="2">
    <source>
        <dbReference type="SAM" id="Phobius"/>
    </source>
</evidence>
<reference evidence="4" key="1">
    <citation type="submission" date="2016-10" db="EMBL/GenBank/DDBJ databases">
        <authorList>
            <person name="Varghese N."/>
            <person name="Submissions S."/>
        </authorList>
    </citation>
    <scope>NUCLEOTIDE SEQUENCE [LARGE SCALE GENOMIC DNA]</scope>
    <source>
        <strain evidence="4">DSM 23439</strain>
    </source>
</reference>
<organism evidence="3 4">
    <name type="scientific">Kushneria avicenniae</name>
    <dbReference type="NCBI Taxonomy" id="402385"/>
    <lineage>
        <taxon>Bacteria</taxon>
        <taxon>Pseudomonadati</taxon>
        <taxon>Pseudomonadota</taxon>
        <taxon>Gammaproteobacteria</taxon>
        <taxon>Oceanospirillales</taxon>
        <taxon>Halomonadaceae</taxon>
        <taxon>Kushneria</taxon>
    </lineage>
</organism>
<keyword evidence="2" id="KW-1133">Transmembrane helix</keyword>
<feature type="transmembrane region" description="Helical" evidence="2">
    <location>
        <begin position="16"/>
        <end position="39"/>
    </location>
</feature>
<feature type="region of interest" description="Disordered" evidence="1">
    <location>
        <begin position="95"/>
        <end position="129"/>
    </location>
</feature>